<evidence type="ECO:0000313" key="2">
    <source>
        <dbReference type="Proteomes" id="UP001276150"/>
    </source>
</evidence>
<evidence type="ECO:0000313" key="1">
    <source>
        <dbReference type="EMBL" id="MDV6375995.1"/>
    </source>
</evidence>
<dbReference type="EMBL" id="JAPMIV010000042">
    <property type="protein sequence ID" value="MDV6375995.1"/>
    <property type="molecule type" value="Genomic_DNA"/>
</dbReference>
<gene>
    <name evidence="1" type="ORF">ORD21_15460</name>
</gene>
<protein>
    <submittedName>
        <fullName evidence="1">Uncharacterized protein</fullName>
    </submittedName>
</protein>
<comment type="caution">
    <text evidence="1">The sequence shown here is derived from an EMBL/GenBank/DDBJ whole genome shotgun (WGS) entry which is preliminary data.</text>
</comment>
<dbReference type="RefSeq" id="WP_317641345.1">
    <property type="nucleotide sequence ID" value="NZ_JAPMIV010000042.1"/>
</dbReference>
<name>A0ABU4DVW5_9DEIO</name>
<keyword evidence="2" id="KW-1185">Reference proteome</keyword>
<proteinExistence type="predicted"/>
<reference evidence="1 2" key="1">
    <citation type="submission" date="2022-11" db="EMBL/GenBank/DDBJ databases">
        <title>Deinococcus ZS9-10, Low Temperature and Draught-tolerating, UV-resistant Bacteria from Continental Antarctica.</title>
        <authorList>
            <person name="Cheng L."/>
        </authorList>
    </citation>
    <scope>NUCLEOTIDE SEQUENCE [LARGE SCALE GENOMIC DNA]</scope>
    <source>
        <strain evidence="1 2">ZS9-10</strain>
    </source>
</reference>
<accession>A0ABU4DVW5</accession>
<organism evidence="1 2">
    <name type="scientific">Deinococcus arenicola</name>
    <dbReference type="NCBI Taxonomy" id="2994950"/>
    <lineage>
        <taxon>Bacteria</taxon>
        <taxon>Thermotogati</taxon>
        <taxon>Deinococcota</taxon>
        <taxon>Deinococci</taxon>
        <taxon>Deinococcales</taxon>
        <taxon>Deinococcaceae</taxon>
        <taxon>Deinococcus</taxon>
    </lineage>
</organism>
<dbReference type="Proteomes" id="UP001276150">
    <property type="component" value="Unassembled WGS sequence"/>
</dbReference>
<sequence length="46" mass="5211">MPEDAWDAERFLKRVAGLEDHAAQLLMARATGNFKRGNERPAGREK</sequence>